<dbReference type="InterPro" id="IPR026341">
    <property type="entry name" value="T9SS_type_B"/>
</dbReference>
<dbReference type="PANTHER" id="PTHR46730">
    <property type="entry name" value="POLYCYSTIN-1"/>
    <property type="match status" value="1"/>
</dbReference>
<dbReference type="GO" id="GO:0005261">
    <property type="term" value="F:monoatomic cation channel activity"/>
    <property type="evidence" value="ECO:0007669"/>
    <property type="project" value="TreeGrafter"/>
</dbReference>
<keyword evidence="6" id="KW-0732">Signal</keyword>
<dbReference type="CDD" id="cd00146">
    <property type="entry name" value="PKD"/>
    <property type="match status" value="4"/>
</dbReference>
<dbReference type="SUPFAM" id="SSF49299">
    <property type="entry name" value="PKD domain"/>
    <property type="match status" value="9"/>
</dbReference>
<keyword evidence="2" id="KW-0812">Transmembrane</keyword>
<feature type="domain" description="PKD" evidence="7">
    <location>
        <begin position="226"/>
        <end position="268"/>
    </location>
</feature>
<evidence type="ECO:0000313" key="9">
    <source>
        <dbReference type="Proteomes" id="UP001156666"/>
    </source>
</evidence>
<evidence type="ECO:0000256" key="6">
    <source>
        <dbReference type="SAM" id="SignalP"/>
    </source>
</evidence>
<proteinExistence type="predicted"/>
<feature type="domain" description="PKD" evidence="7">
    <location>
        <begin position="26"/>
        <end position="107"/>
    </location>
</feature>
<feature type="signal peptide" evidence="6">
    <location>
        <begin position="1"/>
        <end position="24"/>
    </location>
</feature>
<evidence type="ECO:0000256" key="5">
    <source>
        <dbReference type="ARBA" id="ARBA00023136"/>
    </source>
</evidence>
<dbReference type="NCBIfam" id="TIGR04131">
    <property type="entry name" value="Bac_Flav_CTERM"/>
    <property type="match status" value="1"/>
</dbReference>
<evidence type="ECO:0000259" key="7">
    <source>
        <dbReference type="PROSITE" id="PS50093"/>
    </source>
</evidence>
<feature type="domain" description="PKD" evidence="7">
    <location>
        <begin position="545"/>
        <end position="609"/>
    </location>
</feature>
<dbReference type="InterPro" id="IPR000601">
    <property type="entry name" value="PKD_dom"/>
</dbReference>
<feature type="domain" description="PKD" evidence="7">
    <location>
        <begin position="316"/>
        <end position="346"/>
    </location>
</feature>
<dbReference type="InterPro" id="IPR022409">
    <property type="entry name" value="PKD/Chitinase_dom"/>
</dbReference>
<dbReference type="GO" id="GO:0005886">
    <property type="term" value="C:plasma membrane"/>
    <property type="evidence" value="ECO:0007669"/>
    <property type="project" value="TreeGrafter"/>
</dbReference>
<dbReference type="PANTHER" id="PTHR46730:SF4">
    <property type="entry name" value="POLYCYSTIC KIDNEY DISEASE PROTEIN 1-LIKE 1"/>
    <property type="match status" value="1"/>
</dbReference>
<feature type="domain" description="PKD" evidence="7">
    <location>
        <begin position="1071"/>
        <end position="1109"/>
    </location>
</feature>
<gene>
    <name evidence="8" type="ORF">GCM10007940_01010</name>
</gene>
<evidence type="ECO:0000256" key="4">
    <source>
        <dbReference type="ARBA" id="ARBA00022989"/>
    </source>
</evidence>
<evidence type="ECO:0000256" key="2">
    <source>
        <dbReference type="ARBA" id="ARBA00022692"/>
    </source>
</evidence>
<feature type="domain" description="PKD" evidence="7">
    <location>
        <begin position="892"/>
        <end position="939"/>
    </location>
</feature>
<dbReference type="PROSITE" id="PS50093">
    <property type="entry name" value="PKD"/>
    <property type="match status" value="7"/>
</dbReference>
<protein>
    <recommendedName>
        <fullName evidence="7">PKD domain-containing protein</fullName>
    </recommendedName>
</protein>
<feature type="domain" description="PKD" evidence="7">
    <location>
        <begin position="958"/>
        <end position="1020"/>
    </location>
</feature>
<dbReference type="InterPro" id="IPR013783">
    <property type="entry name" value="Ig-like_fold"/>
</dbReference>
<comment type="caution">
    <text evidence="8">The sequence shown here is derived from an EMBL/GenBank/DDBJ whole genome shotgun (WGS) entry which is preliminary data.</text>
</comment>
<evidence type="ECO:0000313" key="8">
    <source>
        <dbReference type="EMBL" id="GLR15486.1"/>
    </source>
</evidence>
<dbReference type="RefSeq" id="WP_235292378.1">
    <property type="nucleotide sequence ID" value="NZ_BSOH01000001.1"/>
</dbReference>
<reference evidence="8" key="2">
    <citation type="submission" date="2023-01" db="EMBL/GenBank/DDBJ databases">
        <title>Draft genome sequence of Portibacter lacus strain NBRC 108769.</title>
        <authorList>
            <person name="Sun Q."/>
            <person name="Mori K."/>
        </authorList>
    </citation>
    <scope>NUCLEOTIDE SEQUENCE</scope>
    <source>
        <strain evidence="8">NBRC 108769</strain>
    </source>
</reference>
<dbReference type="Proteomes" id="UP001156666">
    <property type="component" value="Unassembled WGS sequence"/>
</dbReference>
<dbReference type="EMBL" id="BSOH01000001">
    <property type="protein sequence ID" value="GLR15486.1"/>
    <property type="molecule type" value="Genomic_DNA"/>
</dbReference>
<dbReference type="InterPro" id="IPR035986">
    <property type="entry name" value="PKD_dom_sf"/>
</dbReference>
<evidence type="ECO:0000256" key="3">
    <source>
        <dbReference type="ARBA" id="ARBA00022737"/>
    </source>
</evidence>
<dbReference type="Pfam" id="PF00801">
    <property type="entry name" value="PKD"/>
    <property type="match status" value="1"/>
</dbReference>
<keyword evidence="3" id="KW-0677">Repeat</keyword>
<dbReference type="Pfam" id="PF13585">
    <property type="entry name" value="CHU_C"/>
    <property type="match status" value="1"/>
</dbReference>
<feature type="chain" id="PRO_5041400747" description="PKD domain-containing protein" evidence="6">
    <location>
        <begin position="25"/>
        <end position="1697"/>
    </location>
</feature>
<dbReference type="GO" id="GO:0006816">
    <property type="term" value="P:calcium ion transport"/>
    <property type="evidence" value="ECO:0007669"/>
    <property type="project" value="TreeGrafter"/>
</dbReference>
<dbReference type="SMART" id="SM00089">
    <property type="entry name" value="PKD"/>
    <property type="match status" value="8"/>
</dbReference>
<keyword evidence="9" id="KW-1185">Reference proteome</keyword>
<keyword evidence="4" id="KW-1133">Transmembrane helix</keyword>
<evidence type="ECO:0000256" key="1">
    <source>
        <dbReference type="ARBA" id="ARBA00004141"/>
    </source>
</evidence>
<dbReference type="Gene3D" id="2.60.40.10">
    <property type="entry name" value="Immunoglobulins"/>
    <property type="match status" value="12"/>
</dbReference>
<dbReference type="Pfam" id="PF18911">
    <property type="entry name" value="PKD_4"/>
    <property type="match status" value="3"/>
</dbReference>
<name>A0AA37SMG1_9BACT</name>
<comment type="subcellular location">
    <subcellularLocation>
        <location evidence="1">Membrane</location>
        <topology evidence="1">Multi-pass membrane protein</topology>
    </subcellularLocation>
</comment>
<accession>A0AA37SMG1</accession>
<organism evidence="8 9">
    <name type="scientific">Portibacter lacus</name>
    <dbReference type="NCBI Taxonomy" id="1099794"/>
    <lineage>
        <taxon>Bacteria</taxon>
        <taxon>Pseudomonadati</taxon>
        <taxon>Bacteroidota</taxon>
        <taxon>Saprospiria</taxon>
        <taxon>Saprospirales</taxon>
        <taxon>Haliscomenobacteraceae</taxon>
        <taxon>Portibacter</taxon>
    </lineage>
</organism>
<keyword evidence="5" id="KW-0472">Membrane</keyword>
<reference evidence="8" key="1">
    <citation type="journal article" date="2014" name="Int. J. Syst. Evol. Microbiol.">
        <title>Complete genome sequence of Corynebacterium casei LMG S-19264T (=DSM 44701T), isolated from a smear-ripened cheese.</title>
        <authorList>
            <consortium name="US DOE Joint Genome Institute (JGI-PGF)"/>
            <person name="Walter F."/>
            <person name="Albersmeier A."/>
            <person name="Kalinowski J."/>
            <person name="Ruckert C."/>
        </authorList>
    </citation>
    <scope>NUCLEOTIDE SEQUENCE</scope>
    <source>
        <strain evidence="8">NBRC 108769</strain>
    </source>
</reference>
<sequence length="1697" mass="187865">MILNDLKGVLLLMLFCCAGNFLSAQITVDFEADVNEGCSGIQVNFQDKSISSDGKIVSWKWDLVDGSSHLQNPGKIFASIGSFDICLTVEDDNGNSASLCKEKFVTVYEIPKADFKIDVTSGCAPLLVNYTDLSSSPNGIIKNWSWGLNGSNGIIKTSDSAREIFSNYNTPDIYSISLSVTDEKGCSNTITKPNLIEVLALPEIKVTTLDPIGCSFPMTVDFVNFGDEENIEYTWDFGNGEEYVGYDPSEVVYSEEGAYDVRIIAKNTLTLCSDTLILKDYINSGGTILFDFYPKEICRNGIVQFEDLSPVEADKWEWDFGDGTKSAERDPSHTYKYPGKYTISLSRKTAECSGLQVSQYQVEVFENPEFNFEIDKSKSCLLPAEVTFKTDYNDGSLYRWYIGKPGAYEAILSDQESSYAFPEYGSYEVRLMVDSKLGCRTLKLIDTVDIEPFKIEITGQTEGCIPFSADLGISSNSTVPLSNISWEILKSKSVSGPDSLVSNKENISIMMDEVSRYGLSLVVENSVGCIDSIHSSEILRGGTMPSVEFGISDDVVCPREVISFENLSSNNVDTWNWEINDSLLSEIPNPDMSFSSPGYYTVRLNVGQNGCYNSITKPNLFFVNYPGAAFDLEYNCEDPYRIKAINRSSHYDSIVWSYQLGGETITKPLEDSLEIVFPDKDIYILSLEAFNDETGCKNIKSDTVWISDLKSDFSVSTHEGCAPLNLEFTDQSVDAVSWKYISSVSTFSDDTLPNPTMRIYPAGEFDDIGLIVTDRHGCQDTSFTSQVRVNKVNASFPIPDPICLNDTLFLENTSTSVLSSITSVQWILGDGIDTSYLENGAFASGEKGKHDIKLVAEDEWGCKDSITTGLAAYFRAPNFELVADSLSCTTHEIDFRNILHSSSYKYRWSFGDGTYSKEPHPKHLYTKEGDFELAVRITDDESCVNDITLSQPVRVANPIASFAADSTFASCPPLATTFINRSMNSLNHKWNFGDESGNSGEFAPEHLYITPGIFDVELIAVRTEHCQDTILLSDLIQLEGPQGEFTFKIDSSCVPLKVSFEAALAEDYLLTWDYGDGNLAEVEGETDFSNVDYTYLEPGEFVPKIILEDKENCKITKEGEPIQTHALEAGFSVSDSIFCDVIPNSVQFKDETFSTNPITSYYWQIGSDTYDIQNPAYAVADTGRYVAQLVVKNGFCADTLTKENYINVGFSPILQPVKDTFNCINTEITLAALSADENDVFAWYNSIGEVVSNEYVSTIEDLNSSQFYVVEAKNEYTCSVQDTVYVEVINDETRFAGPDKTICFGSSLEMTIDYGSDILWSNLEDCRDCTTVNLSPDALSTYFLEITNEYGCLVKDTLVVDVLFQDDIDAGEDQEVCITEQPVLLAFVEGDVRWSPSNLVDSPNDFLTGANITESTLFYLESTKDECTLKDSVFINILHKANLEVVGDTVCYGEMSQLRAGGIIDNVHWEGDIEMISNTEIMNPTSNTMVSTRFMAIGDLGGCVSDTAYAEVMVYPEIVAQLPEVRQYFKGTEEIEVDLQIFSGGDYEYSWSPAEMVDCPSCPSVMIKEQDTAQVVSVSIMEPESGCSDTLSVNVRQFYGCQSAASGIGIPNIFSPNNDGNNDVLNIDSPAFDDIKSVTIFDRWGQQVFHTNTVIDSWDGTIDGSPVQTGVYTYLVQATCPDNGELVQTTGDVTVIR</sequence>